<feature type="transmembrane region" description="Helical" evidence="7">
    <location>
        <begin position="381"/>
        <end position="402"/>
    </location>
</feature>
<dbReference type="PANTHER" id="PTHR43791">
    <property type="entry name" value="PERMEASE-RELATED"/>
    <property type="match status" value="1"/>
</dbReference>
<dbReference type="SUPFAM" id="SSF103473">
    <property type="entry name" value="MFS general substrate transporter"/>
    <property type="match status" value="1"/>
</dbReference>
<evidence type="ECO:0000256" key="3">
    <source>
        <dbReference type="ARBA" id="ARBA00022692"/>
    </source>
</evidence>
<protein>
    <submittedName>
        <fullName evidence="8">Putative transporter</fullName>
    </submittedName>
</protein>
<feature type="transmembrane region" description="Helical" evidence="7">
    <location>
        <begin position="347"/>
        <end position="369"/>
    </location>
</feature>
<keyword evidence="4 7" id="KW-1133">Transmembrane helix</keyword>
<feature type="region of interest" description="Disordered" evidence="6">
    <location>
        <begin position="1"/>
        <end position="21"/>
    </location>
</feature>
<dbReference type="PANTHER" id="PTHR43791:SF24">
    <property type="entry name" value="NICOTINIC ACID PLASMA MEMBRANE TRANSPORTER"/>
    <property type="match status" value="1"/>
</dbReference>
<keyword evidence="5 7" id="KW-0472">Membrane</keyword>
<keyword evidence="3 7" id="KW-0812">Transmembrane</keyword>
<dbReference type="RefSeq" id="XP_017999039.1">
    <property type="nucleotide sequence ID" value="XM_018144672.1"/>
</dbReference>
<evidence type="ECO:0000256" key="1">
    <source>
        <dbReference type="ARBA" id="ARBA00004141"/>
    </source>
</evidence>
<dbReference type="Proteomes" id="UP000038010">
    <property type="component" value="Unassembled WGS sequence"/>
</dbReference>
<feature type="transmembrane region" description="Helical" evidence="7">
    <location>
        <begin position="110"/>
        <end position="132"/>
    </location>
</feature>
<dbReference type="FunFam" id="1.20.1250.20:FF:000013">
    <property type="entry name" value="MFS general substrate transporter"/>
    <property type="match status" value="1"/>
</dbReference>
<gene>
    <name evidence="8" type="ORF">AB675_4528</name>
</gene>
<feature type="transmembrane region" description="Helical" evidence="7">
    <location>
        <begin position="258"/>
        <end position="283"/>
    </location>
</feature>
<proteinExistence type="predicted"/>
<sequence>MDVERDIKPVPDTTSSSPTTDVKHDVPLEIYIDPIKERKIMNKFDMLVMPQFVIIILLGYLDRSNIGNARIFGFEEDIGLTGNQFANLSSLFYVTYVIFEVPWVLAVKKWGANSVMAVAIVTWSAVTIGAGFVHNYGQIVACRLLLGMFEAGIFPALAFVISTVYPRESQAKRIAVLYGSIALSGAAWRWLFIIEGIISIVLGVACWATLPHTAEQAWFLTQDERQLMLDRRRRDAAYKGDDKLSWSDVKLAFTDPMVVIAGLALFCAGIPLFGFGIFLPTIIRGMGFATLQVNLLTIPCYVFGLIYLAFITWLSDKLRKRAMMAVIAPWIVIVGYAIAIGTGNRGAGYFAMFLCTGIYSFNTVLMAWVSNNIRPDSKRSAALPWFICIANVSGVAAAQVYPNFTAPRYIMGNAISLGMEFTAVLGIGVIYWMLKRRNAVKAKQRAEA</sequence>
<evidence type="ECO:0000256" key="2">
    <source>
        <dbReference type="ARBA" id="ARBA00022448"/>
    </source>
</evidence>
<reference evidence="8 9" key="1">
    <citation type="submission" date="2015-06" db="EMBL/GenBank/DDBJ databases">
        <title>Draft genome of the ant-associated black yeast Phialophora attae CBS 131958.</title>
        <authorList>
            <person name="Moreno L.F."/>
            <person name="Stielow B.J."/>
            <person name="de Hoog S."/>
            <person name="Vicente V.A."/>
            <person name="Weiss V.A."/>
            <person name="de Vries M."/>
            <person name="Cruz L.M."/>
            <person name="Souza E.M."/>
        </authorList>
    </citation>
    <scope>NUCLEOTIDE SEQUENCE [LARGE SCALE GENOMIC DNA]</scope>
    <source>
        <strain evidence="8 9">CBS 131958</strain>
    </source>
</reference>
<dbReference type="GO" id="GO:0016020">
    <property type="term" value="C:membrane"/>
    <property type="evidence" value="ECO:0007669"/>
    <property type="project" value="UniProtKB-SubCell"/>
</dbReference>
<feature type="transmembrane region" description="Helical" evidence="7">
    <location>
        <begin position="186"/>
        <end position="210"/>
    </location>
</feature>
<evidence type="ECO:0000256" key="7">
    <source>
        <dbReference type="SAM" id="Phobius"/>
    </source>
</evidence>
<keyword evidence="9" id="KW-1185">Reference proteome</keyword>
<dbReference type="InterPro" id="IPR036259">
    <property type="entry name" value="MFS_trans_sf"/>
</dbReference>
<dbReference type="EMBL" id="LFJN01000016">
    <property type="protein sequence ID" value="KPI39076.1"/>
    <property type="molecule type" value="Genomic_DNA"/>
</dbReference>
<comment type="subcellular location">
    <subcellularLocation>
        <location evidence="1">Membrane</location>
        <topology evidence="1">Multi-pass membrane protein</topology>
    </subcellularLocation>
</comment>
<dbReference type="Pfam" id="PF07690">
    <property type="entry name" value="MFS_1"/>
    <property type="match status" value="1"/>
</dbReference>
<feature type="compositionally biased region" description="Low complexity" evidence="6">
    <location>
        <begin position="10"/>
        <end position="20"/>
    </location>
</feature>
<evidence type="ECO:0000313" key="8">
    <source>
        <dbReference type="EMBL" id="KPI39076.1"/>
    </source>
</evidence>
<dbReference type="InterPro" id="IPR011701">
    <property type="entry name" value="MFS"/>
</dbReference>
<evidence type="ECO:0000313" key="9">
    <source>
        <dbReference type="Proteomes" id="UP000038010"/>
    </source>
</evidence>
<keyword evidence="2" id="KW-0813">Transport</keyword>
<organism evidence="8 9">
    <name type="scientific">Cyphellophora attinorum</name>
    <dbReference type="NCBI Taxonomy" id="1664694"/>
    <lineage>
        <taxon>Eukaryota</taxon>
        <taxon>Fungi</taxon>
        <taxon>Dikarya</taxon>
        <taxon>Ascomycota</taxon>
        <taxon>Pezizomycotina</taxon>
        <taxon>Eurotiomycetes</taxon>
        <taxon>Chaetothyriomycetidae</taxon>
        <taxon>Chaetothyriales</taxon>
        <taxon>Cyphellophoraceae</taxon>
        <taxon>Cyphellophora</taxon>
    </lineage>
</organism>
<dbReference type="Gene3D" id="1.20.1250.20">
    <property type="entry name" value="MFS general substrate transporter like domains"/>
    <property type="match status" value="2"/>
</dbReference>
<dbReference type="GO" id="GO:0022857">
    <property type="term" value="F:transmembrane transporter activity"/>
    <property type="evidence" value="ECO:0007669"/>
    <property type="project" value="InterPro"/>
</dbReference>
<dbReference type="AlphaFoldDB" id="A0A0N1H822"/>
<dbReference type="OrthoDB" id="2962993at2759"/>
<name>A0A0N1H822_9EURO</name>
<evidence type="ECO:0000256" key="6">
    <source>
        <dbReference type="SAM" id="MobiDB-lite"/>
    </source>
</evidence>
<feature type="transmembrane region" description="Helical" evidence="7">
    <location>
        <begin position="44"/>
        <end position="61"/>
    </location>
</feature>
<comment type="caution">
    <text evidence="8">The sequence shown here is derived from an EMBL/GenBank/DDBJ whole genome shotgun (WGS) entry which is preliminary data.</text>
</comment>
<evidence type="ECO:0000256" key="4">
    <source>
        <dbReference type="ARBA" id="ARBA00022989"/>
    </source>
</evidence>
<feature type="transmembrane region" description="Helical" evidence="7">
    <location>
        <begin position="322"/>
        <end position="341"/>
    </location>
</feature>
<feature type="transmembrane region" description="Helical" evidence="7">
    <location>
        <begin position="144"/>
        <end position="166"/>
    </location>
</feature>
<dbReference type="VEuPathDB" id="FungiDB:AB675_4528"/>
<feature type="transmembrane region" description="Helical" evidence="7">
    <location>
        <begin position="414"/>
        <end position="434"/>
    </location>
</feature>
<feature type="transmembrane region" description="Helical" evidence="7">
    <location>
        <begin position="295"/>
        <end position="315"/>
    </location>
</feature>
<evidence type="ECO:0000256" key="5">
    <source>
        <dbReference type="ARBA" id="ARBA00023136"/>
    </source>
</evidence>
<dbReference type="GeneID" id="28736552"/>
<accession>A0A0N1H822</accession>